<dbReference type="SUPFAM" id="SSF48403">
    <property type="entry name" value="Ankyrin repeat"/>
    <property type="match status" value="1"/>
</dbReference>
<sequence>MSMEQVKLYTEAILPVDFAVESQDPDLLDILVQYLETPDSRVGDAKFNMLWSQERFDFPVSRNVWRTLTKAERFNGREDRIPKLSDPWRDDSEIWRSDPLEWRSVLLLSAIRDRQLLSVQVLAKGCADIDGLHALNVAACRNDPRYVQCLIQNGADPNHVDGFGRSALHEAVMNGFMDTMSALIEGGADVNKPMLKDKLSFRMGAGHKNKIITPGFIFKPVVEGASALMQACGLFLSGENQPPENNDLAMQIIRFLLSKGANTKMKDAAGMTALHYALLKPHLPLIKLLLEFGSPVDVVDEDGLTPFHYLVLSSLCN</sequence>
<keyword evidence="1" id="KW-0677">Repeat</keyword>
<evidence type="ECO:0000256" key="2">
    <source>
        <dbReference type="ARBA" id="ARBA00023043"/>
    </source>
</evidence>
<feature type="repeat" description="ANK" evidence="3">
    <location>
        <begin position="130"/>
        <end position="162"/>
    </location>
</feature>
<dbReference type="PANTHER" id="PTHR24171">
    <property type="entry name" value="ANKYRIN REPEAT DOMAIN-CONTAINING PROTEIN 39-RELATED"/>
    <property type="match status" value="1"/>
</dbReference>
<organism evidence="4 5">
    <name type="scientific">Aspergillus glaucus CBS 516.65</name>
    <dbReference type="NCBI Taxonomy" id="1160497"/>
    <lineage>
        <taxon>Eukaryota</taxon>
        <taxon>Fungi</taxon>
        <taxon>Dikarya</taxon>
        <taxon>Ascomycota</taxon>
        <taxon>Pezizomycotina</taxon>
        <taxon>Eurotiomycetes</taxon>
        <taxon>Eurotiomycetidae</taxon>
        <taxon>Eurotiales</taxon>
        <taxon>Aspergillaceae</taxon>
        <taxon>Aspergillus</taxon>
        <taxon>Aspergillus subgen. Aspergillus</taxon>
    </lineage>
</organism>
<dbReference type="GeneID" id="34463715"/>
<dbReference type="PROSITE" id="PS50297">
    <property type="entry name" value="ANK_REP_REGION"/>
    <property type="match status" value="3"/>
</dbReference>
<dbReference type="OrthoDB" id="4160516at2759"/>
<evidence type="ECO:0000256" key="1">
    <source>
        <dbReference type="ARBA" id="ARBA00022737"/>
    </source>
</evidence>
<dbReference type="Proteomes" id="UP000184300">
    <property type="component" value="Unassembled WGS sequence"/>
</dbReference>
<reference evidence="5" key="1">
    <citation type="journal article" date="2017" name="Genome Biol.">
        <title>Comparative genomics reveals high biological diversity and specific adaptations in the industrially and medically important fungal genus Aspergillus.</title>
        <authorList>
            <person name="de Vries R.P."/>
            <person name="Riley R."/>
            <person name="Wiebenga A."/>
            <person name="Aguilar-Osorio G."/>
            <person name="Amillis S."/>
            <person name="Uchima C.A."/>
            <person name="Anderluh G."/>
            <person name="Asadollahi M."/>
            <person name="Askin M."/>
            <person name="Barry K."/>
            <person name="Battaglia E."/>
            <person name="Bayram O."/>
            <person name="Benocci T."/>
            <person name="Braus-Stromeyer S.A."/>
            <person name="Caldana C."/>
            <person name="Canovas D."/>
            <person name="Cerqueira G.C."/>
            <person name="Chen F."/>
            <person name="Chen W."/>
            <person name="Choi C."/>
            <person name="Clum A."/>
            <person name="Dos Santos R.A."/>
            <person name="Damasio A.R."/>
            <person name="Diallinas G."/>
            <person name="Emri T."/>
            <person name="Fekete E."/>
            <person name="Flipphi M."/>
            <person name="Freyberg S."/>
            <person name="Gallo A."/>
            <person name="Gournas C."/>
            <person name="Habgood R."/>
            <person name="Hainaut M."/>
            <person name="Harispe M.L."/>
            <person name="Henrissat B."/>
            <person name="Hilden K.S."/>
            <person name="Hope R."/>
            <person name="Hossain A."/>
            <person name="Karabika E."/>
            <person name="Karaffa L."/>
            <person name="Karanyi Z."/>
            <person name="Krasevec N."/>
            <person name="Kuo A."/>
            <person name="Kusch H."/>
            <person name="LaButti K."/>
            <person name="Lagendijk E.L."/>
            <person name="Lapidus A."/>
            <person name="Levasseur A."/>
            <person name="Lindquist E."/>
            <person name="Lipzen A."/>
            <person name="Logrieco A.F."/>
            <person name="MacCabe A."/>
            <person name="Maekelae M.R."/>
            <person name="Malavazi I."/>
            <person name="Melin P."/>
            <person name="Meyer V."/>
            <person name="Mielnichuk N."/>
            <person name="Miskei M."/>
            <person name="Molnar A.P."/>
            <person name="Mule G."/>
            <person name="Ngan C.Y."/>
            <person name="Orejas M."/>
            <person name="Orosz E."/>
            <person name="Ouedraogo J.P."/>
            <person name="Overkamp K.M."/>
            <person name="Park H.-S."/>
            <person name="Perrone G."/>
            <person name="Piumi F."/>
            <person name="Punt P.J."/>
            <person name="Ram A.F."/>
            <person name="Ramon A."/>
            <person name="Rauscher S."/>
            <person name="Record E."/>
            <person name="Riano-Pachon D.M."/>
            <person name="Robert V."/>
            <person name="Roehrig J."/>
            <person name="Ruller R."/>
            <person name="Salamov A."/>
            <person name="Salih N.S."/>
            <person name="Samson R.A."/>
            <person name="Sandor E."/>
            <person name="Sanguinetti M."/>
            <person name="Schuetze T."/>
            <person name="Sepcic K."/>
            <person name="Shelest E."/>
            <person name="Sherlock G."/>
            <person name="Sophianopoulou V."/>
            <person name="Squina F.M."/>
            <person name="Sun H."/>
            <person name="Susca A."/>
            <person name="Todd R.B."/>
            <person name="Tsang A."/>
            <person name="Unkles S.E."/>
            <person name="van de Wiele N."/>
            <person name="van Rossen-Uffink D."/>
            <person name="Oliveira J.V."/>
            <person name="Vesth T.C."/>
            <person name="Visser J."/>
            <person name="Yu J.-H."/>
            <person name="Zhou M."/>
            <person name="Andersen M.R."/>
            <person name="Archer D.B."/>
            <person name="Baker S.E."/>
            <person name="Benoit I."/>
            <person name="Brakhage A.A."/>
            <person name="Braus G.H."/>
            <person name="Fischer R."/>
            <person name="Frisvad J.C."/>
            <person name="Goldman G.H."/>
            <person name="Houbraken J."/>
            <person name="Oakley B."/>
            <person name="Pocsi I."/>
            <person name="Scazzocchio C."/>
            <person name="Seiboth B."/>
            <person name="vanKuyk P.A."/>
            <person name="Wortman J."/>
            <person name="Dyer P.S."/>
            <person name="Grigoriev I.V."/>
        </authorList>
    </citation>
    <scope>NUCLEOTIDE SEQUENCE [LARGE SCALE GENOMIC DNA]</scope>
    <source>
        <strain evidence="5">CBS 516.65</strain>
    </source>
</reference>
<dbReference type="Gene3D" id="1.25.40.20">
    <property type="entry name" value="Ankyrin repeat-containing domain"/>
    <property type="match status" value="2"/>
</dbReference>
<dbReference type="STRING" id="1160497.A0A1L9VA22"/>
<dbReference type="InterPro" id="IPR036770">
    <property type="entry name" value="Ankyrin_rpt-contain_sf"/>
</dbReference>
<evidence type="ECO:0000313" key="5">
    <source>
        <dbReference type="Proteomes" id="UP000184300"/>
    </source>
</evidence>
<keyword evidence="2 3" id="KW-0040">ANK repeat</keyword>
<feature type="repeat" description="ANK" evidence="3">
    <location>
        <begin position="269"/>
        <end position="301"/>
    </location>
</feature>
<dbReference type="SMART" id="SM00248">
    <property type="entry name" value="ANK"/>
    <property type="match status" value="5"/>
</dbReference>
<dbReference type="Pfam" id="PF12796">
    <property type="entry name" value="Ank_2"/>
    <property type="match status" value="2"/>
</dbReference>
<protein>
    <submittedName>
        <fullName evidence="4">Uncharacterized protein</fullName>
    </submittedName>
</protein>
<keyword evidence="5" id="KW-1185">Reference proteome</keyword>
<dbReference type="PROSITE" id="PS50088">
    <property type="entry name" value="ANK_REPEAT"/>
    <property type="match status" value="3"/>
</dbReference>
<evidence type="ECO:0000256" key="3">
    <source>
        <dbReference type="PROSITE-ProRule" id="PRU00023"/>
    </source>
</evidence>
<feature type="repeat" description="ANK" evidence="3">
    <location>
        <begin position="163"/>
        <end position="191"/>
    </location>
</feature>
<dbReference type="VEuPathDB" id="FungiDB:ASPGLDRAFT_51087"/>
<evidence type="ECO:0000313" key="4">
    <source>
        <dbReference type="EMBL" id="OJJ80682.1"/>
    </source>
</evidence>
<gene>
    <name evidence="4" type="ORF">ASPGLDRAFT_51087</name>
</gene>
<proteinExistence type="predicted"/>
<name>A0A1L9VA22_ASPGL</name>
<accession>A0A1L9VA22</accession>
<dbReference type="EMBL" id="KV878909">
    <property type="protein sequence ID" value="OJJ80682.1"/>
    <property type="molecule type" value="Genomic_DNA"/>
</dbReference>
<dbReference type="RefSeq" id="XP_022397380.1">
    <property type="nucleotide sequence ID" value="XM_022547454.1"/>
</dbReference>
<dbReference type="AlphaFoldDB" id="A0A1L9VA22"/>
<dbReference type="InterPro" id="IPR002110">
    <property type="entry name" value="Ankyrin_rpt"/>
</dbReference>